<dbReference type="Pfam" id="PF10070">
    <property type="entry name" value="DabA"/>
    <property type="match status" value="1"/>
</dbReference>
<feature type="non-terminal residue" evidence="6">
    <location>
        <position position="1"/>
    </location>
</feature>
<evidence type="ECO:0000256" key="2">
    <source>
        <dbReference type="ARBA" id="ARBA00022475"/>
    </source>
</evidence>
<keyword evidence="4" id="KW-0862">Zinc</keyword>
<dbReference type="PANTHER" id="PTHR38344">
    <property type="entry name" value="UPF0753 PROTEIN AQ_863"/>
    <property type="match status" value="1"/>
</dbReference>
<dbReference type="EMBL" id="JADAMT010000070">
    <property type="protein sequence ID" value="MBE2130018.1"/>
    <property type="molecule type" value="Genomic_DNA"/>
</dbReference>
<evidence type="ECO:0000313" key="6">
    <source>
        <dbReference type="EMBL" id="MBE2130018.1"/>
    </source>
</evidence>
<dbReference type="PANTHER" id="PTHR38344:SF1">
    <property type="entry name" value="INORGANIC CARBON TRANSPORTER SUBUNIT DABA-RELATED"/>
    <property type="match status" value="1"/>
</dbReference>
<evidence type="ECO:0000256" key="5">
    <source>
        <dbReference type="ARBA" id="ARBA00023136"/>
    </source>
</evidence>
<protein>
    <submittedName>
        <fullName evidence="6">DUF2309 family protein</fullName>
    </submittedName>
</protein>
<keyword evidence="3" id="KW-0479">Metal-binding</keyword>
<gene>
    <name evidence="6" type="ORF">ILQ21_13440</name>
</gene>
<keyword evidence="1" id="KW-0813">Transport</keyword>
<organism evidence="6 7">
    <name type="scientific">Staphylococcus schweitzeri</name>
    <dbReference type="NCBI Taxonomy" id="1654388"/>
    <lineage>
        <taxon>Bacteria</taxon>
        <taxon>Bacillati</taxon>
        <taxon>Bacillota</taxon>
        <taxon>Bacilli</taxon>
        <taxon>Bacillales</taxon>
        <taxon>Staphylococcaceae</taxon>
        <taxon>Staphylococcus</taxon>
    </lineage>
</organism>
<reference evidence="6 7" key="1">
    <citation type="submission" date="2020-10" db="EMBL/GenBank/DDBJ databases">
        <title>Phenotypic and genomic profiling of Staphylococcus argenteus in Canada and the United States and recommendations for clinical result reporting.</title>
        <authorList>
            <person name="Eshaghi A."/>
            <person name="Bommersbach C."/>
            <person name="Zitterman S."/>
            <person name="Burnham C.-A.D."/>
            <person name="Patel R."/>
            <person name="Schuetz A.N."/>
            <person name="Patel S.N."/>
            <person name="Kus J.V."/>
        </authorList>
    </citation>
    <scope>NUCLEOTIDE SEQUENCE [LARGE SCALE GENOMIC DNA]</scope>
    <source>
        <strain evidence="6 7">DSM 28300</strain>
    </source>
</reference>
<dbReference type="RefSeq" id="WP_192831271.1">
    <property type="nucleotide sequence ID" value="NZ_JADAMT010000070.1"/>
</dbReference>
<evidence type="ECO:0000256" key="3">
    <source>
        <dbReference type="ARBA" id="ARBA00022723"/>
    </source>
</evidence>
<proteinExistence type="predicted"/>
<feature type="non-terminal residue" evidence="6">
    <location>
        <position position="147"/>
    </location>
</feature>
<keyword evidence="2" id="KW-1003">Cell membrane</keyword>
<keyword evidence="5" id="KW-0472">Membrane</keyword>
<keyword evidence="7" id="KW-1185">Reference proteome</keyword>
<sequence>SLPVMVPPAYRIKEYADRYDMNIYRQQQQTMSSMLYTFKLMKNNVMPSRLLTELSGPFLSLSTIVNTNIPRQSRDSMQKIKQKWLQKPETTLTIDREFDRTSDLPVGFTVQEQIDFALQALKLMDLTEVFAPLVVLAGHASHSHTNP</sequence>
<comment type="caution">
    <text evidence="6">The sequence shown here is derived from an EMBL/GenBank/DDBJ whole genome shotgun (WGS) entry which is preliminary data.</text>
</comment>
<accession>A0ABR9NEG7</accession>
<evidence type="ECO:0000313" key="7">
    <source>
        <dbReference type="Proteomes" id="UP000596960"/>
    </source>
</evidence>
<evidence type="ECO:0000256" key="4">
    <source>
        <dbReference type="ARBA" id="ARBA00022833"/>
    </source>
</evidence>
<evidence type="ECO:0000256" key="1">
    <source>
        <dbReference type="ARBA" id="ARBA00022448"/>
    </source>
</evidence>
<dbReference type="InterPro" id="IPR018752">
    <property type="entry name" value="DabA"/>
</dbReference>
<dbReference type="Proteomes" id="UP000596960">
    <property type="component" value="Unassembled WGS sequence"/>
</dbReference>
<name>A0ABR9NEG7_9STAP</name>